<dbReference type="InterPro" id="IPR002893">
    <property type="entry name" value="Znf_MYND"/>
</dbReference>
<dbReference type="PROSITE" id="PS01360">
    <property type="entry name" value="ZF_MYND_1"/>
    <property type="match status" value="1"/>
</dbReference>
<comment type="caution">
    <text evidence="6">The sequence shown here is derived from an EMBL/GenBank/DDBJ whole genome shotgun (WGS) entry which is preliminary data.</text>
</comment>
<dbReference type="Pfam" id="PF01753">
    <property type="entry name" value="zf-MYND"/>
    <property type="match status" value="1"/>
</dbReference>
<proteinExistence type="predicted"/>
<keyword evidence="1" id="KW-0479">Metal-binding</keyword>
<keyword evidence="7" id="KW-1185">Reference proteome</keyword>
<dbReference type="OrthoDB" id="341421at2759"/>
<evidence type="ECO:0000256" key="4">
    <source>
        <dbReference type="PROSITE-ProRule" id="PRU00134"/>
    </source>
</evidence>
<dbReference type="EMBL" id="MU129134">
    <property type="protein sequence ID" value="KAF9505868.1"/>
    <property type="molecule type" value="Genomic_DNA"/>
</dbReference>
<evidence type="ECO:0000256" key="3">
    <source>
        <dbReference type="ARBA" id="ARBA00022833"/>
    </source>
</evidence>
<gene>
    <name evidence="6" type="ORF">BS47DRAFT_489916</name>
</gene>
<dbReference type="GO" id="GO:0008270">
    <property type="term" value="F:zinc ion binding"/>
    <property type="evidence" value="ECO:0007669"/>
    <property type="project" value="UniProtKB-KW"/>
</dbReference>
<dbReference type="AlphaFoldDB" id="A0A9P6DP35"/>
<evidence type="ECO:0000256" key="1">
    <source>
        <dbReference type="ARBA" id="ARBA00022723"/>
    </source>
</evidence>
<dbReference type="SUPFAM" id="SSF144232">
    <property type="entry name" value="HIT/MYND zinc finger-like"/>
    <property type="match status" value="1"/>
</dbReference>
<name>A0A9P6DP35_9AGAM</name>
<keyword evidence="3" id="KW-0862">Zinc</keyword>
<protein>
    <recommendedName>
        <fullName evidence="5">MYND-type domain-containing protein</fullName>
    </recommendedName>
</protein>
<reference evidence="6" key="1">
    <citation type="journal article" date="2020" name="Nat. Commun.">
        <title>Large-scale genome sequencing of mycorrhizal fungi provides insights into the early evolution of symbiotic traits.</title>
        <authorList>
            <person name="Miyauchi S."/>
            <person name="Kiss E."/>
            <person name="Kuo A."/>
            <person name="Drula E."/>
            <person name="Kohler A."/>
            <person name="Sanchez-Garcia M."/>
            <person name="Morin E."/>
            <person name="Andreopoulos B."/>
            <person name="Barry K.W."/>
            <person name="Bonito G."/>
            <person name="Buee M."/>
            <person name="Carver A."/>
            <person name="Chen C."/>
            <person name="Cichocki N."/>
            <person name="Clum A."/>
            <person name="Culley D."/>
            <person name="Crous P.W."/>
            <person name="Fauchery L."/>
            <person name="Girlanda M."/>
            <person name="Hayes R.D."/>
            <person name="Keri Z."/>
            <person name="LaButti K."/>
            <person name="Lipzen A."/>
            <person name="Lombard V."/>
            <person name="Magnuson J."/>
            <person name="Maillard F."/>
            <person name="Murat C."/>
            <person name="Nolan M."/>
            <person name="Ohm R.A."/>
            <person name="Pangilinan J."/>
            <person name="Pereira M.F."/>
            <person name="Perotto S."/>
            <person name="Peter M."/>
            <person name="Pfister S."/>
            <person name="Riley R."/>
            <person name="Sitrit Y."/>
            <person name="Stielow J.B."/>
            <person name="Szollosi G."/>
            <person name="Zifcakova L."/>
            <person name="Stursova M."/>
            <person name="Spatafora J.W."/>
            <person name="Tedersoo L."/>
            <person name="Vaario L.M."/>
            <person name="Yamada A."/>
            <person name="Yan M."/>
            <person name="Wang P."/>
            <person name="Xu J."/>
            <person name="Bruns T."/>
            <person name="Baldrian P."/>
            <person name="Vilgalys R."/>
            <person name="Dunand C."/>
            <person name="Henrissat B."/>
            <person name="Grigoriev I.V."/>
            <person name="Hibbett D."/>
            <person name="Nagy L.G."/>
            <person name="Martin F.M."/>
        </authorList>
    </citation>
    <scope>NUCLEOTIDE SEQUENCE</scope>
    <source>
        <strain evidence="6">UP504</strain>
    </source>
</reference>
<dbReference type="Proteomes" id="UP000886523">
    <property type="component" value="Unassembled WGS sequence"/>
</dbReference>
<organism evidence="6 7">
    <name type="scientific">Hydnum rufescens UP504</name>
    <dbReference type="NCBI Taxonomy" id="1448309"/>
    <lineage>
        <taxon>Eukaryota</taxon>
        <taxon>Fungi</taxon>
        <taxon>Dikarya</taxon>
        <taxon>Basidiomycota</taxon>
        <taxon>Agaricomycotina</taxon>
        <taxon>Agaricomycetes</taxon>
        <taxon>Cantharellales</taxon>
        <taxon>Hydnaceae</taxon>
        <taxon>Hydnum</taxon>
    </lineage>
</organism>
<evidence type="ECO:0000256" key="2">
    <source>
        <dbReference type="ARBA" id="ARBA00022771"/>
    </source>
</evidence>
<feature type="domain" description="MYND-type" evidence="5">
    <location>
        <begin position="40"/>
        <end position="76"/>
    </location>
</feature>
<dbReference type="PROSITE" id="PS50865">
    <property type="entry name" value="ZF_MYND_2"/>
    <property type="match status" value="1"/>
</dbReference>
<evidence type="ECO:0000259" key="5">
    <source>
        <dbReference type="PROSITE" id="PS50865"/>
    </source>
</evidence>
<dbReference type="Gene3D" id="6.10.140.2220">
    <property type="match status" value="1"/>
</dbReference>
<evidence type="ECO:0000313" key="7">
    <source>
        <dbReference type="Proteomes" id="UP000886523"/>
    </source>
</evidence>
<evidence type="ECO:0000313" key="6">
    <source>
        <dbReference type="EMBL" id="KAF9505868.1"/>
    </source>
</evidence>
<accession>A0A9P6DP35</accession>
<keyword evidence="2 4" id="KW-0863">Zinc-finger</keyword>
<sequence>MRRESHEEDFVESFLLPIGPLESAPVDGTPEVAEMGVNACAICSKPSTTVCGACQVVRYCGSEHSKQNWRSHKPLCKQISKAHWTILPFTTSPPSGLFQSSISLNHNSPVQLHSPMDTIRHSTGAPPPNAHGSQPFIIKLQIDVASRSSLLVYDQMRSLQFQVFRRDCSPALWEALDQTLMAHGLLGGLKLFVWARRKSNWELSPRS</sequence>